<feature type="binding site" evidence="14">
    <location>
        <position position="303"/>
    </location>
    <ligand>
        <name>substrate</name>
    </ligand>
</feature>
<keyword evidence="8 12" id="KW-0862">Zinc</keyword>
<dbReference type="Gene3D" id="3.40.140.10">
    <property type="entry name" value="Cytidine Deaminase, domain 2"/>
    <property type="match status" value="1"/>
</dbReference>
<dbReference type="AlphaFoldDB" id="A0A1M3KY25"/>
<dbReference type="InterPro" id="IPR004794">
    <property type="entry name" value="Eubact_RibD"/>
</dbReference>
<dbReference type="InterPro" id="IPR024072">
    <property type="entry name" value="DHFR-like_dom_sf"/>
</dbReference>
<dbReference type="GO" id="GO:0008703">
    <property type="term" value="F:5-amino-6-(5-phosphoribosylamino)uracil reductase activity"/>
    <property type="evidence" value="ECO:0007669"/>
    <property type="project" value="UniProtKB-EC"/>
</dbReference>
<dbReference type="PANTHER" id="PTHR38011:SF7">
    <property type="entry name" value="2,5-DIAMINO-6-RIBOSYLAMINO-4(3H)-PYRIMIDINONE 5'-PHOSPHATE REDUCTASE"/>
    <property type="match status" value="1"/>
</dbReference>
<feature type="binding site" evidence="14">
    <location>
        <position position="230"/>
    </location>
    <ligand>
        <name>NADP(+)</name>
        <dbReference type="ChEBI" id="CHEBI:58349"/>
    </ligand>
</feature>
<dbReference type="PANTHER" id="PTHR38011">
    <property type="entry name" value="DIHYDROFOLATE REDUCTASE FAMILY PROTEIN (AFU_ORTHOLOGUE AFUA_8G06820)"/>
    <property type="match status" value="1"/>
</dbReference>
<comment type="catalytic activity">
    <reaction evidence="12">
        <text>5-amino-6-(5-phospho-D-ribitylamino)uracil + NADP(+) = 5-amino-6-(5-phospho-D-ribosylamino)uracil + NADPH + H(+)</text>
        <dbReference type="Rhea" id="RHEA:17845"/>
        <dbReference type="ChEBI" id="CHEBI:15378"/>
        <dbReference type="ChEBI" id="CHEBI:57783"/>
        <dbReference type="ChEBI" id="CHEBI:58349"/>
        <dbReference type="ChEBI" id="CHEBI:58421"/>
        <dbReference type="ChEBI" id="CHEBI:58453"/>
        <dbReference type="EC" id="1.1.1.193"/>
    </reaction>
</comment>
<feature type="active site" description="Proton donor" evidence="13">
    <location>
        <position position="59"/>
    </location>
</feature>
<dbReference type="SUPFAM" id="SSF53927">
    <property type="entry name" value="Cytidine deaminase-like"/>
    <property type="match status" value="1"/>
</dbReference>
<keyword evidence="7 12" id="KW-0479">Metal-binding</keyword>
<feature type="binding site" evidence="14">
    <location>
        <position position="205"/>
    </location>
    <ligand>
        <name>NADP(+)</name>
        <dbReference type="ChEBI" id="CHEBI:58349"/>
    </ligand>
</feature>
<dbReference type="InterPro" id="IPR002125">
    <property type="entry name" value="CMP_dCMP_dom"/>
</dbReference>
<organism evidence="17 18">
    <name type="scientific">Candidatus Kapaibacterium thiocyanatum</name>
    <dbReference type="NCBI Taxonomy" id="1895771"/>
    <lineage>
        <taxon>Bacteria</taxon>
        <taxon>Pseudomonadati</taxon>
        <taxon>Candidatus Kapaibacteriota</taxon>
        <taxon>Candidatus Kapaibacteriia</taxon>
        <taxon>Candidatus Kapaibacteriales</taxon>
        <taxon>Candidatus Kapaibacteriaceae</taxon>
        <taxon>Candidatus Kapaibacterium</taxon>
    </lineage>
</organism>
<comment type="cofactor">
    <cofactor evidence="12 15">
        <name>Zn(2+)</name>
        <dbReference type="ChEBI" id="CHEBI:29105"/>
    </cofactor>
    <text evidence="12 15">Binds 1 zinc ion.</text>
</comment>
<feature type="binding site" evidence="14">
    <location>
        <position position="193"/>
    </location>
    <ligand>
        <name>substrate</name>
    </ligand>
</feature>
<evidence type="ECO:0000256" key="2">
    <source>
        <dbReference type="ARBA" id="ARBA00004882"/>
    </source>
</evidence>
<gene>
    <name evidence="17" type="ORF">BGO89_12455</name>
</gene>
<evidence type="ECO:0000313" key="17">
    <source>
        <dbReference type="EMBL" id="OJX57290.1"/>
    </source>
</evidence>
<feature type="domain" description="CMP/dCMP-type deaminase" evidence="16">
    <location>
        <begin position="8"/>
        <end position="132"/>
    </location>
</feature>
<evidence type="ECO:0000256" key="9">
    <source>
        <dbReference type="ARBA" id="ARBA00022857"/>
    </source>
</evidence>
<dbReference type="PIRSF" id="PIRSF006769">
    <property type="entry name" value="RibD"/>
    <property type="match status" value="1"/>
</dbReference>
<keyword evidence="6 12" id="KW-0686">Riboflavin biosynthesis</keyword>
<dbReference type="InterPro" id="IPR016192">
    <property type="entry name" value="APOBEC/CMP_deaminase_Zn-bd"/>
</dbReference>
<protein>
    <recommendedName>
        <fullName evidence="12">Riboflavin biosynthesis protein RibD</fullName>
    </recommendedName>
    <domain>
        <recommendedName>
            <fullName evidence="12">Diaminohydroxyphosphoribosylaminopyrimidine deaminase</fullName>
            <shortName evidence="12">DRAP deaminase</shortName>
            <ecNumber evidence="12">3.5.4.26</ecNumber>
        </recommendedName>
        <alternativeName>
            <fullName evidence="12">Riboflavin-specific deaminase</fullName>
        </alternativeName>
    </domain>
    <domain>
        <recommendedName>
            <fullName evidence="12">5-amino-6-(5-phosphoribosylamino)uracil reductase</fullName>
            <ecNumber evidence="12">1.1.1.193</ecNumber>
        </recommendedName>
        <alternativeName>
            <fullName evidence="12">HTP reductase</fullName>
        </alternativeName>
    </domain>
</protein>
<evidence type="ECO:0000256" key="11">
    <source>
        <dbReference type="ARBA" id="ARBA00023268"/>
    </source>
</evidence>
<sequence>MAAEVIEGSHERWMDRALDLALRGTGHASPNPRVGCVIVDGDRILAEGWHAYPGAPHAEAMALSLLDRSTITPSTTLYVNLEPCSHHGRTPPCADAIVASGIRNVVTGIGDPNPLVSGTGIRRLRDHGIAVETDVREEECRWINRTFMHHVTTLTPYLVLKIAQSLDGCVARTATAPYPVTGAGSRRRVHALRAEFDAVMTGIGTVLADDPLLTVRDVEGRNPLRIVLDTHLHLPLQSAIVRTAQDVPTLCLCSPDSASGPSAEPLRDHGIDVIGIPVRDRHIDLGEAMRLLGGKNVASVMCEAGPRVTASLLEHGLVQELRLLTAPFIMGDGLRWNGGLLADSTWRLHDVETIDADIHTTLIRE</sequence>
<feature type="binding site" evidence="14">
    <location>
        <position position="216"/>
    </location>
    <ligand>
        <name>substrate</name>
    </ligand>
</feature>
<evidence type="ECO:0000259" key="16">
    <source>
        <dbReference type="PROSITE" id="PS51747"/>
    </source>
</evidence>
<dbReference type="PROSITE" id="PS51747">
    <property type="entry name" value="CYT_DCMP_DEAMINASES_2"/>
    <property type="match status" value="1"/>
</dbReference>
<evidence type="ECO:0000256" key="7">
    <source>
        <dbReference type="ARBA" id="ARBA00022723"/>
    </source>
</evidence>
<dbReference type="EC" id="1.1.1.193" evidence="12"/>
<comment type="similarity">
    <text evidence="4 12">In the N-terminal section; belongs to the cytidine and deoxycytidylate deaminase family.</text>
</comment>
<dbReference type="PROSITE" id="PS00903">
    <property type="entry name" value="CYT_DCMP_DEAMINASES_1"/>
    <property type="match status" value="1"/>
</dbReference>
<keyword evidence="9 12" id="KW-0521">NADP</keyword>
<evidence type="ECO:0000256" key="1">
    <source>
        <dbReference type="ARBA" id="ARBA00002151"/>
    </source>
</evidence>
<comment type="similarity">
    <text evidence="5 12">In the C-terminal section; belongs to the HTP reductase family.</text>
</comment>
<dbReference type="Pfam" id="PF00383">
    <property type="entry name" value="dCMP_cyt_deam_1"/>
    <property type="match status" value="1"/>
</dbReference>
<dbReference type="InterPro" id="IPR016193">
    <property type="entry name" value="Cytidine_deaminase-like"/>
</dbReference>
<evidence type="ECO:0000256" key="3">
    <source>
        <dbReference type="ARBA" id="ARBA00004910"/>
    </source>
</evidence>
<reference evidence="17 18" key="1">
    <citation type="submission" date="2016-09" db="EMBL/GenBank/DDBJ databases">
        <title>Genome-resolved meta-omics ties microbial dynamics to process performance in biotechnology for thiocyanate degradation.</title>
        <authorList>
            <person name="Kantor R.S."/>
            <person name="Huddy R.J."/>
            <person name="Iyer R."/>
            <person name="Thomas B.C."/>
            <person name="Brown C.T."/>
            <person name="Anantharaman K."/>
            <person name="Tringe S."/>
            <person name="Hettich R.L."/>
            <person name="Harrison S.T."/>
            <person name="Banfield J.F."/>
        </authorList>
    </citation>
    <scope>NUCLEOTIDE SEQUENCE [LARGE SCALE GENOMIC DNA]</scope>
    <source>
        <strain evidence="17">59-99</strain>
    </source>
</reference>
<dbReference type="GO" id="GO:0008270">
    <property type="term" value="F:zinc ion binding"/>
    <property type="evidence" value="ECO:0007669"/>
    <property type="project" value="InterPro"/>
</dbReference>
<evidence type="ECO:0000256" key="8">
    <source>
        <dbReference type="ARBA" id="ARBA00022833"/>
    </source>
</evidence>
<evidence type="ECO:0000256" key="5">
    <source>
        <dbReference type="ARBA" id="ARBA00007417"/>
    </source>
</evidence>
<dbReference type="SUPFAM" id="SSF53597">
    <property type="entry name" value="Dihydrofolate reductase-like"/>
    <property type="match status" value="1"/>
</dbReference>
<feature type="binding site" evidence="14">
    <location>
        <begin position="305"/>
        <end position="311"/>
    </location>
    <ligand>
        <name>NADP(+)</name>
        <dbReference type="ChEBI" id="CHEBI:58349"/>
    </ligand>
</feature>
<dbReference type="NCBIfam" id="TIGR00326">
    <property type="entry name" value="eubact_ribD"/>
    <property type="match status" value="1"/>
</dbReference>
<comment type="pathway">
    <text evidence="2 12">Cofactor biosynthesis; riboflavin biosynthesis; 5-amino-6-(D-ribitylamino)uracil from GTP: step 2/4.</text>
</comment>
<comment type="function">
    <text evidence="1 12">Converts 2,5-diamino-6-(ribosylamino)-4(3h)-pyrimidinone 5'-phosphate into 5-amino-6-(ribosylamino)-2,4(1h,3h)-pyrimidinedione 5'-phosphate.</text>
</comment>
<accession>A0A1M3KY25</accession>
<feature type="binding site" evidence="15">
    <location>
        <position position="93"/>
    </location>
    <ligand>
        <name>Zn(2+)</name>
        <dbReference type="ChEBI" id="CHEBI:29105"/>
        <note>catalytic</note>
    </ligand>
</feature>
<evidence type="ECO:0000256" key="4">
    <source>
        <dbReference type="ARBA" id="ARBA00005259"/>
    </source>
</evidence>
<comment type="caution">
    <text evidence="17">The sequence shown here is derived from an EMBL/GenBank/DDBJ whole genome shotgun (WGS) entry which is preliminary data.</text>
</comment>
<evidence type="ECO:0000256" key="13">
    <source>
        <dbReference type="PIRSR" id="PIRSR006769-1"/>
    </source>
</evidence>
<dbReference type="Pfam" id="PF01872">
    <property type="entry name" value="RibD_C"/>
    <property type="match status" value="1"/>
</dbReference>
<keyword evidence="10 12" id="KW-0560">Oxidoreductase</keyword>
<dbReference type="STRING" id="1895771.BGO89_12455"/>
<evidence type="ECO:0000256" key="6">
    <source>
        <dbReference type="ARBA" id="ARBA00022619"/>
    </source>
</evidence>
<evidence type="ECO:0000256" key="15">
    <source>
        <dbReference type="PIRSR" id="PIRSR006769-3"/>
    </source>
</evidence>
<comment type="catalytic activity">
    <reaction evidence="12">
        <text>2,5-diamino-6-hydroxy-4-(5-phosphoribosylamino)-pyrimidine + H2O + H(+) = 5-amino-6-(5-phospho-D-ribosylamino)uracil + NH4(+)</text>
        <dbReference type="Rhea" id="RHEA:21868"/>
        <dbReference type="ChEBI" id="CHEBI:15377"/>
        <dbReference type="ChEBI" id="CHEBI:15378"/>
        <dbReference type="ChEBI" id="CHEBI:28938"/>
        <dbReference type="ChEBI" id="CHEBI:58453"/>
        <dbReference type="ChEBI" id="CHEBI:58614"/>
        <dbReference type="EC" id="3.5.4.26"/>
    </reaction>
</comment>
<feature type="binding site" evidence="15">
    <location>
        <position position="57"/>
    </location>
    <ligand>
        <name>Zn(2+)</name>
        <dbReference type="ChEBI" id="CHEBI:29105"/>
        <note>catalytic</note>
    </ligand>
</feature>
<feature type="binding site" evidence="14">
    <location>
        <position position="163"/>
    </location>
    <ligand>
        <name>NADP(+)</name>
        <dbReference type="ChEBI" id="CHEBI:58349"/>
    </ligand>
</feature>
<dbReference type="Proteomes" id="UP000184233">
    <property type="component" value="Unassembled WGS sequence"/>
</dbReference>
<dbReference type="CDD" id="cd01284">
    <property type="entry name" value="Riboflavin_deaminase-reductase"/>
    <property type="match status" value="1"/>
</dbReference>
<evidence type="ECO:0000256" key="12">
    <source>
        <dbReference type="PIRNR" id="PIRNR006769"/>
    </source>
</evidence>
<feature type="binding site" evidence="14">
    <location>
        <position position="209"/>
    </location>
    <ligand>
        <name>NADP(+)</name>
        <dbReference type="ChEBI" id="CHEBI:58349"/>
    </ligand>
</feature>
<proteinExistence type="inferred from homology"/>
<evidence type="ECO:0000313" key="18">
    <source>
        <dbReference type="Proteomes" id="UP000184233"/>
    </source>
</evidence>
<evidence type="ECO:0000256" key="14">
    <source>
        <dbReference type="PIRSR" id="PIRSR006769-2"/>
    </source>
</evidence>
<dbReference type="GO" id="GO:0009231">
    <property type="term" value="P:riboflavin biosynthetic process"/>
    <property type="evidence" value="ECO:0007669"/>
    <property type="project" value="UniProtKB-UniPathway"/>
</dbReference>
<dbReference type="UniPathway" id="UPA00275">
    <property type="reaction ID" value="UER00401"/>
</dbReference>
<feature type="binding site" evidence="14">
    <location>
        <position position="213"/>
    </location>
    <ligand>
        <name>substrate</name>
    </ligand>
</feature>
<keyword evidence="11" id="KW-0511">Multifunctional enzyme</keyword>
<dbReference type="EC" id="3.5.4.26" evidence="12"/>
<dbReference type="Gene3D" id="3.40.430.10">
    <property type="entry name" value="Dihydrofolate Reductase, subunit A"/>
    <property type="match status" value="1"/>
</dbReference>
<keyword evidence="12" id="KW-0378">Hydrolase</keyword>
<dbReference type="InterPro" id="IPR050765">
    <property type="entry name" value="Riboflavin_Biosynth_HTPR"/>
</dbReference>
<dbReference type="InterPro" id="IPR002734">
    <property type="entry name" value="RibDG_C"/>
</dbReference>
<dbReference type="GO" id="GO:0008835">
    <property type="term" value="F:diaminohydroxyphosphoribosylaminopyrimidine deaminase activity"/>
    <property type="evidence" value="ECO:0007669"/>
    <property type="project" value="UniProtKB-EC"/>
</dbReference>
<dbReference type="EMBL" id="MKVH01000024">
    <property type="protein sequence ID" value="OJX57290.1"/>
    <property type="molecule type" value="Genomic_DNA"/>
</dbReference>
<evidence type="ECO:0000256" key="10">
    <source>
        <dbReference type="ARBA" id="ARBA00023002"/>
    </source>
</evidence>
<comment type="pathway">
    <text evidence="3 12">Cofactor biosynthesis; riboflavin biosynthesis; 5-amino-6-(D-ribitylamino)uracil from GTP: step 3/4.</text>
</comment>
<name>A0A1M3KY25_9BACT</name>
<feature type="binding site" evidence="15">
    <location>
        <position position="84"/>
    </location>
    <ligand>
        <name>Zn(2+)</name>
        <dbReference type="ChEBI" id="CHEBI:29105"/>
        <note>catalytic</note>
    </ligand>
</feature>